<dbReference type="InterPro" id="IPR020578">
    <property type="entry name" value="Aminotrans_V_PyrdxlP_BS"/>
</dbReference>
<dbReference type="Gene3D" id="3.90.1150.10">
    <property type="entry name" value="Aspartate Aminotransferase, domain 1"/>
    <property type="match status" value="1"/>
</dbReference>
<feature type="domain" description="Aminotransferase class V" evidence="13">
    <location>
        <begin position="5"/>
        <end position="354"/>
    </location>
</feature>
<evidence type="ECO:0000256" key="9">
    <source>
        <dbReference type="ARBA" id="ARBA00023004"/>
    </source>
</evidence>
<dbReference type="SUPFAM" id="SSF53383">
    <property type="entry name" value="PLP-dependent transferases"/>
    <property type="match status" value="1"/>
</dbReference>
<keyword evidence="15" id="KW-1185">Reference proteome</keyword>
<evidence type="ECO:0000313" key="14">
    <source>
        <dbReference type="EMBL" id="MDF2095992.1"/>
    </source>
</evidence>
<evidence type="ECO:0000313" key="15">
    <source>
        <dbReference type="Proteomes" id="UP001215503"/>
    </source>
</evidence>
<comment type="catalytic activity">
    <reaction evidence="11">
        <text>(sulfur carrier)-H + L-cysteine = (sulfur carrier)-SH + L-alanine</text>
        <dbReference type="Rhea" id="RHEA:43892"/>
        <dbReference type="Rhea" id="RHEA-COMP:14737"/>
        <dbReference type="Rhea" id="RHEA-COMP:14739"/>
        <dbReference type="ChEBI" id="CHEBI:29917"/>
        <dbReference type="ChEBI" id="CHEBI:35235"/>
        <dbReference type="ChEBI" id="CHEBI:57972"/>
        <dbReference type="ChEBI" id="CHEBI:64428"/>
        <dbReference type="EC" id="2.8.1.7"/>
    </reaction>
</comment>
<comment type="caution">
    <text evidence="14">The sequence shown here is derived from an EMBL/GenBank/DDBJ whole genome shotgun (WGS) entry which is preliminary data.</text>
</comment>
<name>A0ABT5YM71_9PROT</name>
<gene>
    <name evidence="14" type="ORF">P2G67_08390</name>
</gene>
<evidence type="ECO:0000256" key="10">
    <source>
        <dbReference type="ARBA" id="ARBA00023014"/>
    </source>
</evidence>
<dbReference type="EMBL" id="JARHUD010000004">
    <property type="protein sequence ID" value="MDF2095992.1"/>
    <property type="molecule type" value="Genomic_DNA"/>
</dbReference>
<evidence type="ECO:0000256" key="2">
    <source>
        <dbReference type="ARBA" id="ARBA00003120"/>
    </source>
</evidence>
<dbReference type="PIRSF" id="PIRSF005572">
    <property type="entry name" value="NifS"/>
    <property type="match status" value="1"/>
</dbReference>
<evidence type="ECO:0000256" key="4">
    <source>
        <dbReference type="ARBA" id="ARBA00012239"/>
    </source>
</evidence>
<keyword evidence="8" id="KW-0663">Pyridoxal phosphate</keyword>
<evidence type="ECO:0000256" key="7">
    <source>
        <dbReference type="ARBA" id="ARBA00022723"/>
    </source>
</evidence>
<keyword evidence="10" id="KW-0411">Iron-sulfur</keyword>
<comment type="cofactor">
    <cofactor evidence="1 12">
        <name>pyridoxal 5'-phosphate</name>
        <dbReference type="ChEBI" id="CHEBI:597326"/>
    </cofactor>
</comment>
<evidence type="ECO:0000256" key="5">
    <source>
        <dbReference type="ARBA" id="ARBA00013558"/>
    </source>
</evidence>
<dbReference type="InterPro" id="IPR000192">
    <property type="entry name" value="Aminotrans_V_dom"/>
</dbReference>
<dbReference type="PANTHER" id="PTHR11601:SF34">
    <property type="entry name" value="CYSTEINE DESULFURASE"/>
    <property type="match status" value="1"/>
</dbReference>
<dbReference type="Gene3D" id="3.40.640.10">
    <property type="entry name" value="Type I PLP-dependent aspartate aminotransferase-like (Major domain)"/>
    <property type="match status" value="1"/>
</dbReference>
<dbReference type="InterPro" id="IPR016454">
    <property type="entry name" value="Cysteine_dSase"/>
</dbReference>
<dbReference type="RefSeq" id="WP_275821967.1">
    <property type="nucleotide sequence ID" value="NZ_JARHUD010000004.1"/>
</dbReference>
<organism evidence="14 15">
    <name type="scientific">Aquibaculum arenosum</name>
    <dbReference type="NCBI Taxonomy" id="3032591"/>
    <lineage>
        <taxon>Bacteria</taxon>
        <taxon>Pseudomonadati</taxon>
        <taxon>Pseudomonadota</taxon>
        <taxon>Alphaproteobacteria</taxon>
        <taxon>Rhodospirillales</taxon>
        <taxon>Rhodovibrionaceae</taxon>
        <taxon>Aquibaculum</taxon>
    </lineage>
</organism>
<dbReference type="EC" id="2.8.1.7" evidence="4"/>
<keyword evidence="6" id="KW-0808">Transferase</keyword>
<dbReference type="Proteomes" id="UP001215503">
    <property type="component" value="Unassembled WGS sequence"/>
</dbReference>
<dbReference type="InterPro" id="IPR015421">
    <property type="entry name" value="PyrdxlP-dep_Trfase_major"/>
</dbReference>
<keyword evidence="9" id="KW-0408">Iron</keyword>
<proteinExistence type="inferred from homology"/>
<evidence type="ECO:0000256" key="8">
    <source>
        <dbReference type="ARBA" id="ARBA00022898"/>
    </source>
</evidence>
<dbReference type="PANTHER" id="PTHR11601">
    <property type="entry name" value="CYSTEINE DESULFURYLASE FAMILY MEMBER"/>
    <property type="match status" value="1"/>
</dbReference>
<sequence length="378" mass="39110">MAGRIYLDYNATAPVRPQAREVMTDVLCRVGNPSSIHAEGRAARAVMERARAAVAGLIAARPSEILFTSGGSEANNLALRGSGRSAILLSAGEHASVLEAVEGAQLIPLDSDGRVDCAALADMLSAEARPALVSVQLANNETGVIQPIERVVEVARAAGALVHCDAIQAAGKRPLNVGALDVDLLSLSAHKLGGPAGVGALWLRGGLDLSPMLRGGGQERRRRAGTENLPGIAGFGAAAQAAADDLERMAGLAAWRDDLEAALLAAEPEARVFGRNVQRLPSTSCLASPRLSAELQLMALDLEGFAVSSGSACSSGKVGPSHVLAAMGVPERLAQNALRISFGWASEETELHAFAAAWIALHRRRAERGSPSTAEVVA</sequence>
<protein>
    <recommendedName>
        <fullName evidence="5">Cysteine desulfurase</fullName>
        <ecNumber evidence="4">2.8.1.7</ecNumber>
    </recommendedName>
</protein>
<dbReference type="InterPro" id="IPR015422">
    <property type="entry name" value="PyrdxlP-dep_Trfase_small"/>
</dbReference>
<comment type="function">
    <text evidence="2">Catalyzes the removal of elemental sulfur atoms from cysteine to produce alanine. Seems to participate in the biosynthesis of the nitrogenase metalloclusters by providing the inorganic sulfur required for the Fe-S core formation.</text>
</comment>
<reference evidence="14 15" key="1">
    <citation type="submission" date="2023-03" db="EMBL/GenBank/DDBJ databases">
        <title>Fodinicurvata sp. CAU 1616 isolated from sea sendiment.</title>
        <authorList>
            <person name="Kim W."/>
        </authorList>
    </citation>
    <scope>NUCLEOTIDE SEQUENCE [LARGE SCALE GENOMIC DNA]</scope>
    <source>
        <strain evidence="14 15">CAU 1616</strain>
    </source>
</reference>
<dbReference type="InterPro" id="IPR015424">
    <property type="entry name" value="PyrdxlP-dep_Trfase"/>
</dbReference>
<evidence type="ECO:0000256" key="1">
    <source>
        <dbReference type="ARBA" id="ARBA00001933"/>
    </source>
</evidence>
<evidence type="ECO:0000256" key="3">
    <source>
        <dbReference type="ARBA" id="ARBA00006490"/>
    </source>
</evidence>
<dbReference type="PROSITE" id="PS00595">
    <property type="entry name" value="AA_TRANSFER_CLASS_5"/>
    <property type="match status" value="1"/>
</dbReference>
<dbReference type="Gene3D" id="1.10.260.50">
    <property type="match status" value="1"/>
</dbReference>
<comment type="similarity">
    <text evidence="3">Belongs to the class-V pyridoxal-phosphate-dependent aminotransferase family. NifS/IscS subfamily.</text>
</comment>
<evidence type="ECO:0000256" key="11">
    <source>
        <dbReference type="ARBA" id="ARBA00050776"/>
    </source>
</evidence>
<evidence type="ECO:0000259" key="13">
    <source>
        <dbReference type="Pfam" id="PF00266"/>
    </source>
</evidence>
<accession>A0ABT5YM71</accession>
<keyword evidence="7" id="KW-0479">Metal-binding</keyword>
<evidence type="ECO:0000256" key="12">
    <source>
        <dbReference type="RuleBase" id="RU004504"/>
    </source>
</evidence>
<dbReference type="Pfam" id="PF00266">
    <property type="entry name" value="Aminotran_5"/>
    <property type="match status" value="1"/>
</dbReference>
<evidence type="ECO:0000256" key="6">
    <source>
        <dbReference type="ARBA" id="ARBA00022679"/>
    </source>
</evidence>